<sequence length="61" mass="6790">MATETARLPSTPVLALPNTSPTWVLDKFIFILAITVNLPGNRVVPAENIDDYKQFIKATIY</sequence>
<organism evidence="1 2">
    <name type="scientific">Macrolepiota fuliginosa MF-IS2</name>
    <dbReference type="NCBI Taxonomy" id="1400762"/>
    <lineage>
        <taxon>Eukaryota</taxon>
        <taxon>Fungi</taxon>
        <taxon>Dikarya</taxon>
        <taxon>Basidiomycota</taxon>
        <taxon>Agaricomycotina</taxon>
        <taxon>Agaricomycetes</taxon>
        <taxon>Agaricomycetidae</taxon>
        <taxon>Agaricales</taxon>
        <taxon>Agaricineae</taxon>
        <taxon>Agaricaceae</taxon>
        <taxon>Macrolepiota</taxon>
    </lineage>
</organism>
<dbReference type="Proteomes" id="UP000807342">
    <property type="component" value="Unassembled WGS sequence"/>
</dbReference>
<protein>
    <submittedName>
        <fullName evidence="1">Uncharacterized protein</fullName>
    </submittedName>
</protein>
<keyword evidence="2" id="KW-1185">Reference proteome</keyword>
<evidence type="ECO:0000313" key="2">
    <source>
        <dbReference type="Proteomes" id="UP000807342"/>
    </source>
</evidence>
<accession>A0A9P5WXT4</accession>
<evidence type="ECO:0000313" key="1">
    <source>
        <dbReference type="EMBL" id="KAF9441063.1"/>
    </source>
</evidence>
<name>A0A9P5WXT4_9AGAR</name>
<reference evidence="1" key="1">
    <citation type="submission" date="2020-11" db="EMBL/GenBank/DDBJ databases">
        <authorList>
            <consortium name="DOE Joint Genome Institute"/>
            <person name="Ahrendt S."/>
            <person name="Riley R."/>
            <person name="Andreopoulos W."/>
            <person name="Labutti K."/>
            <person name="Pangilinan J."/>
            <person name="Ruiz-Duenas F.J."/>
            <person name="Barrasa J.M."/>
            <person name="Sanchez-Garcia M."/>
            <person name="Camarero S."/>
            <person name="Miyauchi S."/>
            <person name="Serrano A."/>
            <person name="Linde D."/>
            <person name="Babiker R."/>
            <person name="Drula E."/>
            <person name="Ayuso-Fernandez I."/>
            <person name="Pacheco R."/>
            <person name="Padilla G."/>
            <person name="Ferreira P."/>
            <person name="Barriuso J."/>
            <person name="Kellner H."/>
            <person name="Castanera R."/>
            <person name="Alfaro M."/>
            <person name="Ramirez L."/>
            <person name="Pisabarro A.G."/>
            <person name="Kuo A."/>
            <person name="Tritt A."/>
            <person name="Lipzen A."/>
            <person name="He G."/>
            <person name="Yan M."/>
            <person name="Ng V."/>
            <person name="Cullen D."/>
            <person name="Martin F."/>
            <person name="Rosso M.-N."/>
            <person name="Henrissat B."/>
            <person name="Hibbett D."/>
            <person name="Martinez A.T."/>
            <person name="Grigoriev I.V."/>
        </authorList>
    </citation>
    <scope>NUCLEOTIDE SEQUENCE</scope>
    <source>
        <strain evidence="1">MF-IS2</strain>
    </source>
</reference>
<dbReference type="EMBL" id="MU152088">
    <property type="protein sequence ID" value="KAF9441063.1"/>
    <property type="molecule type" value="Genomic_DNA"/>
</dbReference>
<gene>
    <name evidence="1" type="ORF">P691DRAFT_31689</name>
</gene>
<dbReference type="AlphaFoldDB" id="A0A9P5WXT4"/>
<proteinExistence type="predicted"/>
<comment type="caution">
    <text evidence="1">The sequence shown here is derived from an EMBL/GenBank/DDBJ whole genome shotgun (WGS) entry which is preliminary data.</text>
</comment>